<evidence type="ECO:0000256" key="6">
    <source>
        <dbReference type="ARBA" id="ARBA00023235"/>
    </source>
</evidence>
<keyword evidence="10" id="KW-1185">Reference proteome</keyword>
<dbReference type="InterPro" id="IPR001631">
    <property type="entry name" value="TopoI"/>
</dbReference>
<keyword evidence="4" id="KW-0799">Topoisomerase</keyword>
<dbReference type="InterPro" id="IPR049331">
    <property type="entry name" value="Top1B_N_bact"/>
</dbReference>
<feature type="domain" description="DNA topoisomerase I catalytic core eukaryotic-type" evidence="7">
    <location>
        <begin position="87"/>
        <end position="281"/>
    </location>
</feature>
<dbReference type="InterPro" id="IPR013500">
    <property type="entry name" value="TopoI_cat_euk"/>
</dbReference>
<comment type="caution">
    <text evidence="9">The sequence shown here is derived from an EMBL/GenBank/DDBJ whole genome shotgun (WGS) entry which is preliminary data.</text>
</comment>
<organism evidence="9 10">
    <name type="scientific">Alteraurantiacibacter buctensis</name>
    <dbReference type="NCBI Taxonomy" id="1503981"/>
    <lineage>
        <taxon>Bacteria</taxon>
        <taxon>Pseudomonadati</taxon>
        <taxon>Pseudomonadota</taxon>
        <taxon>Alphaproteobacteria</taxon>
        <taxon>Sphingomonadales</taxon>
        <taxon>Erythrobacteraceae</taxon>
        <taxon>Alteraurantiacibacter</taxon>
    </lineage>
</organism>
<evidence type="ECO:0000256" key="4">
    <source>
        <dbReference type="ARBA" id="ARBA00023029"/>
    </source>
</evidence>
<dbReference type="GO" id="GO:0003917">
    <property type="term" value="F:DNA topoisomerase type I (single strand cut, ATP-independent) activity"/>
    <property type="evidence" value="ECO:0007669"/>
    <property type="project" value="UniProtKB-EC"/>
</dbReference>
<dbReference type="InterPro" id="IPR035447">
    <property type="entry name" value="DNA_topo_I_N_sf"/>
</dbReference>
<dbReference type="OrthoDB" id="9778962at2"/>
<evidence type="ECO:0000259" key="8">
    <source>
        <dbReference type="Pfam" id="PF21338"/>
    </source>
</evidence>
<comment type="similarity">
    <text evidence="2">Belongs to the type IB topoisomerase family.</text>
</comment>
<comment type="catalytic activity">
    <reaction evidence="1">
        <text>ATP-independent breakage of single-stranded DNA, followed by passage and rejoining.</text>
        <dbReference type="EC" id="5.6.2.1"/>
    </reaction>
</comment>
<keyword evidence="5" id="KW-0238">DNA-binding</keyword>
<dbReference type="Gene3D" id="3.90.15.10">
    <property type="entry name" value="Topoisomerase I, Chain A, domain 3"/>
    <property type="match status" value="1"/>
</dbReference>
<dbReference type="PRINTS" id="PR00416">
    <property type="entry name" value="EUTPISMRASEI"/>
</dbReference>
<dbReference type="GO" id="GO:0003677">
    <property type="term" value="F:DNA binding"/>
    <property type="evidence" value="ECO:0007669"/>
    <property type="project" value="UniProtKB-KW"/>
</dbReference>
<dbReference type="SUPFAM" id="SSF56349">
    <property type="entry name" value="DNA breaking-rejoining enzymes"/>
    <property type="match status" value="1"/>
</dbReference>
<dbReference type="Gene3D" id="1.10.132.120">
    <property type="match status" value="1"/>
</dbReference>
<keyword evidence="6 9" id="KW-0413">Isomerase</keyword>
<evidence type="ECO:0000256" key="3">
    <source>
        <dbReference type="ARBA" id="ARBA00012891"/>
    </source>
</evidence>
<dbReference type="SUPFAM" id="SSF55869">
    <property type="entry name" value="DNA topoisomerase I domain"/>
    <property type="match status" value="1"/>
</dbReference>
<evidence type="ECO:0000313" key="9">
    <source>
        <dbReference type="EMBL" id="MXO71360.1"/>
    </source>
</evidence>
<name>A0A844YWJ4_9SPHN</name>
<dbReference type="Pfam" id="PF21338">
    <property type="entry name" value="Top1B_N_bact"/>
    <property type="match status" value="1"/>
</dbReference>
<evidence type="ECO:0000256" key="5">
    <source>
        <dbReference type="ARBA" id="ARBA00023125"/>
    </source>
</evidence>
<protein>
    <recommendedName>
        <fullName evidence="3">DNA topoisomerase</fullName>
        <ecNumber evidence="3">5.6.2.1</ecNumber>
    </recommendedName>
</protein>
<dbReference type="EC" id="5.6.2.1" evidence="3"/>
<evidence type="ECO:0000256" key="1">
    <source>
        <dbReference type="ARBA" id="ARBA00000213"/>
    </source>
</evidence>
<proteinExistence type="inferred from homology"/>
<dbReference type="Proteomes" id="UP000466966">
    <property type="component" value="Unassembled WGS sequence"/>
</dbReference>
<dbReference type="AlphaFoldDB" id="A0A844YWJ4"/>
<dbReference type="InterPro" id="IPR011010">
    <property type="entry name" value="DNA_brk_join_enz"/>
</dbReference>
<evidence type="ECO:0000259" key="7">
    <source>
        <dbReference type="Pfam" id="PF01028"/>
    </source>
</evidence>
<evidence type="ECO:0000313" key="10">
    <source>
        <dbReference type="Proteomes" id="UP000466966"/>
    </source>
</evidence>
<feature type="domain" description="DNA topoisomerase IB N-terminal" evidence="8">
    <location>
        <begin position="26"/>
        <end position="74"/>
    </location>
</feature>
<dbReference type="PROSITE" id="PS52038">
    <property type="entry name" value="TOPO_IB_2"/>
    <property type="match status" value="1"/>
</dbReference>
<accession>A0A844YWJ4</accession>
<dbReference type="Pfam" id="PF01028">
    <property type="entry name" value="Topoisom_I"/>
    <property type="match status" value="1"/>
</dbReference>
<dbReference type="GO" id="GO:0006265">
    <property type="term" value="P:DNA topological change"/>
    <property type="evidence" value="ECO:0007669"/>
    <property type="project" value="InterPro"/>
</dbReference>
<sequence length="337" mass="37723">MAKHSKALIFVDDDLPGITRRKSGHGWAYCDAKGERITDRAEIDRLNAIALPPAYTDAWFCPAPNGHILATGVDARGRKQYRYHPDFRVARESEKFDGCLSFGKLLPLVRRRVESDLTTRGMGRDKAIASVVRLLDLGALRIGNESYARANRSFGATTLRNRHAAVSGSKVLLKYRGKHGKLHEVTFTDKRLAATVRKMQDLPGQHLFQWLDDDAQCHEVNSTCVNQWLAETMGEPFTAKNFRTWHASVMGFRLLAGADGKVPLKSLLEDVAAHLGNTPAVTRKAYVHPAVIALVGEQEEWRESLQLPRATRWLDRYERGLLAHLEEAPAARELLVA</sequence>
<dbReference type="Gene3D" id="3.30.66.10">
    <property type="entry name" value="DNA topoisomerase I domain"/>
    <property type="match status" value="1"/>
</dbReference>
<dbReference type="InterPro" id="IPR014711">
    <property type="entry name" value="TopoI_cat_a-hlx-sub_euk"/>
</dbReference>
<evidence type="ECO:0000256" key="2">
    <source>
        <dbReference type="ARBA" id="ARBA00006645"/>
    </source>
</evidence>
<dbReference type="RefSeq" id="WP_160771285.1">
    <property type="nucleotide sequence ID" value="NZ_WTYV01000002.1"/>
</dbReference>
<reference evidence="9 10" key="1">
    <citation type="submission" date="2019-12" db="EMBL/GenBank/DDBJ databases">
        <title>Genomic-based taxomic classification of the family Erythrobacteraceae.</title>
        <authorList>
            <person name="Xu L."/>
        </authorList>
    </citation>
    <scope>NUCLEOTIDE SEQUENCE [LARGE SCALE GENOMIC DNA]</scope>
    <source>
        <strain evidence="9 10">M0322</strain>
    </source>
</reference>
<dbReference type="EMBL" id="WTYV01000002">
    <property type="protein sequence ID" value="MXO71360.1"/>
    <property type="molecule type" value="Genomic_DNA"/>
</dbReference>
<gene>
    <name evidence="9" type="ORF">GRI99_06865</name>
</gene>